<evidence type="ECO:0000313" key="2">
    <source>
        <dbReference type="EMBL" id="MDF9276202.1"/>
    </source>
</evidence>
<dbReference type="Proteomes" id="UP001220456">
    <property type="component" value="Unassembled WGS sequence"/>
</dbReference>
<keyword evidence="3" id="KW-1185">Reference proteome</keyword>
<sequence length="46" mass="5024">MMEPVGASLKSLEGVFHRPDQEPHSLDEMQSAIESAAVSKDGIIER</sequence>
<dbReference type="RefSeq" id="WP_277356910.1">
    <property type="nucleotide sequence ID" value="NZ_JAROKN010000001.1"/>
</dbReference>
<gene>
    <name evidence="2" type="ORF">P4U43_00160</name>
</gene>
<feature type="compositionally biased region" description="Basic and acidic residues" evidence="1">
    <location>
        <begin position="15"/>
        <end position="27"/>
    </location>
</feature>
<dbReference type="EMBL" id="JAROKN010000001">
    <property type="protein sequence ID" value="MDF9276202.1"/>
    <property type="molecule type" value="Genomic_DNA"/>
</dbReference>
<organism evidence="2 3">
    <name type="scientific">Arthrobacter vasquezii</name>
    <dbReference type="NCBI Taxonomy" id="2977629"/>
    <lineage>
        <taxon>Bacteria</taxon>
        <taxon>Bacillati</taxon>
        <taxon>Actinomycetota</taxon>
        <taxon>Actinomycetes</taxon>
        <taxon>Micrococcales</taxon>
        <taxon>Micrococcaceae</taxon>
        <taxon>Arthrobacter</taxon>
    </lineage>
</organism>
<proteinExistence type="predicted"/>
<feature type="region of interest" description="Disordered" evidence="1">
    <location>
        <begin position="1"/>
        <end position="27"/>
    </location>
</feature>
<accession>A0ABT6CPX7</accession>
<evidence type="ECO:0000313" key="3">
    <source>
        <dbReference type="Proteomes" id="UP001220456"/>
    </source>
</evidence>
<comment type="caution">
    <text evidence="2">The sequence shown here is derived from an EMBL/GenBank/DDBJ whole genome shotgun (WGS) entry which is preliminary data.</text>
</comment>
<name>A0ABT6CPX7_9MICC</name>
<reference evidence="2 3" key="1">
    <citation type="journal article" date="2023" name="Int. J. Syst. Evol. Microbiol.">
        <title>Arthrobacter vasquezii sp. nov., isolated from a soil sample from Union Glacier, Antarctica.</title>
        <authorList>
            <person name="Valenzuela-Ibaceta F."/>
            <person name="Carrasco V."/>
            <person name="Lagos-Moraga S."/>
            <person name="Dietz-Vargas C."/>
            <person name="Navarro C.A."/>
            <person name="Perez-Donoso J.M."/>
        </authorList>
    </citation>
    <scope>NUCLEOTIDE SEQUENCE [LARGE SCALE GENOMIC DNA]</scope>
    <source>
        <strain evidence="2 3">EH-1B-1</strain>
    </source>
</reference>
<evidence type="ECO:0000256" key="1">
    <source>
        <dbReference type="SAM" id="MobiDB-lite"/>
    </source>
</evidence>
<protein>
    <submittedName>
        <fullName evidence="2">Uncharacterized protein</fullName>
    </submittedName>
</protein>